<name>A0ACC8XGY4_9FIRM</name>
<keyword evidence="1" id="KW-0328">Glycosyltransferase</keyword>
<gene>
    <name evidence="1" type="ORF">AN396_13035</name>
</gene>
<organism evidence="1 2">
    <name type="scientific">Candidatus Epulonipiscium fishelsonii</name>
    <dbReference type="NCBI Taxonomy" id="77094"/>
    <lineage>
        <taxon>Bacteria</taxon>
        <taxon>Bacillati</taxon>
        <taxon>Bacillota</taxon>
        <taxon>Clostridia</taxon>
        <taxon>Lachnospirales</taxon>
        <taxon>Lachnospiraceae</taxon>
        <taxon>Candidatus Epulonipiscium</taxon>
    </lineage>
</organism>
<keyword evidence="2" id="KW-1185">Reference proteome</keyword>
<accession>A0ACC8XGY4</accession>
<protein>
    <submittedName>
        <fullName evidence="1">Anthranilate phosphoribosyltransferase</fullName>
    </submittedName>
</protein>
<reference evidence="1" key="1">
    <citation type="submission" date="2016-08" db="EMBL/GenBank/DDBJ databases">
        <authorList>
            <person name="Ngugi D.K."/>
            <person name="Miyake S."/>
            <person name="Stingl U."/>
        </authorList>
    </citation>
    <scope>NUCLEOTIDE SEQUENCE</scope>
    <source>
        <strain evidence="1">SCG-B11WGA-EpuloA1</strain>
    </source>
</reference>
<dbReference type="Proteomes" id="UP000188605">
    <property type="component" value="Unassembled WGS sequence"/>
</dbReference>
<evidence type="ECO:0000313" key="2">
    <source>
        <dbReference type="Proteomes" id="UP000188605"/>
    </source>
</evidence>
<comment type="caution">
    <text evidence="1">The sequence shown here is derived from an EMBL/GenBank/DDBJ whole genome shotgun (WGS) entry which is preliminary data.</text>
</comment>
<keyword evidence="1" id="KW-0808">Transferase</keyword>
<sequence length="338" mass="36513">MIKEAIKKLLDGEDLSYSMAEAVMKEIISGEVDDVKIATMLTALRIKGESVEEITAFTNVLRSSALKIDTTEDVIDIVGTGGDGANTFNISTTTAFVVAAAGFNVAKHGNRNVTSKSGAADVLLALGADIDLTNHQAKKVLEDTHITFMYAPIYHQSMKNVAKARSLMQIRTVFNILGPLLNPALAKYQVIGVYDRKLMRPMAEVLVNLGVKRALVMHGKDGLDEATLTDITYICEISNGDLREYEIDPSMLGLTRCSADELVGGDPIHNAAITRKILSGDELGAKKDIVILNAALAIYVMSGDSLVECVNKARNVIESGTALRKLNEFIDATKKVKI</sequence>
<proteinExistence type="predicted"/>
<dbReference type="EMBL" id="LJDB01000006">
    <property type="protein sequence ID" value="ONI42823.1"/>
    <property type="molecule type" value="Genomic_DNA"/>
</dbReference>
<evidence type="ECO:0000313" key="1">
    <source>
        <dbReference type="EMBL" id="ONI42823.1"/>
    </source>
</evidence>